<evidence type="ECO:0000313" key="3">
    <source>
        <dbReference type="Proteomes" id="UP000321523"/>
    </source>
</evidence>
<dbReference type="EMBL" id="BJYZ01000057">
    <property type="protein sequence ID" value="GEO42983.1"/>
    <property type="molecule type" value="Genomic_DNA"/>
</dbReference>
<protein>
    <recommendedName>
        <fullName evidence="1">Methyltransferase domain-containing protein</fullName>
    </recommendedName>
</protein>
<dbReference type="Gene3D" id="3.40.50.150">
    <property type="entry name" value="Vaccinia Virus protein VP39"/>
    <property type="match status" value="1"/>
</dbReference>
<dbReference type="CDD" id="cd02440">
    <property type="entry name" value="AdoMet_MTases"/>
    <property type="match status" value="1"/>
</dbReference>
<name>A0A512E2N2_9PROT</name>
<dbReference type="InterPro" id="IPR029063">
    <property type="entry name" value="SAM-dependent_MTases_sf"/>
</dbReference>
<evidence type="ECO:0000313" key="2">
    <source>
        <dbReference type="EMBL" id="GEO42983.1"/>
    </source>
</evidence>
<reference evidence="2 3" key="1">
    <citation type="submission" date="2019-07" db="EMBL/GenBank/DDBJ databases">
        <title>Whole genome shotgun sequence of Skermanella aerolata NBRC 106429.</title>
        <authorList>
            <person name="Hosoyama A."/>
            <person name="Uohara A."/>
            <person name="Ohji S."/>
            <person name="Ichikawa N."/>
        </authorList>
    </citation>
    <scope>NUCLEOTIDE SEQUENCE [LARGE SCALE GENOMIC DNA]</scope>
    <source>
        <strain evidence="2 3">NBRC 106429</strain>
    </source>
</reference>
<evidence type="ECO:0000259" key="1">
    <source>
        <dbReference type="Pfam" id="PF13649"/>
    </source>
</evidence>
<feature type="domain" description="Methyltransferase" evidence="1">
    <location>
        <begin position="69"/>
        <end position="162"/>
    </location>
</feature>
<dbReference type="SUPFAM" id="SSF53335">
    <property type="entry name" value="S-adenosyl-L-methionine-dependent methyltransferases"/>
    <property type="match status" value="1"/>
</dbReference>
<dbReference type="AlphaFoldDB" id="A0A512E2N2"/>
<sequence length="237" mass="27024">MDLEAHHNESDRGTKEPQYEICLNHRDDHGLEPLGLMMNQAWYDDPKRLTFTFSRYKFAGKMLAGCKNVLEVGCGDAFPSRIVQQEVERLTVTDFDPLFIDDIRSRMVKGWEFADAFTHDMLSAPVPGHYDGIYSLDVLEHIDPAHEELFLANMVTALTEHGTMIIGMPTLESQSYASPQSKAGHVNCQSMPQLKQGMQRFFHNVYMFSMNDEVIHTGYHRMAHYIFALCCGKKTAP</sequence>
<keyword evidence="3" id="KW-1185">Reference proteome</keyword>
<dbReference type="RefSeq" id="WP_211099495.1">
    <property type="nucleotide sequence ID" value="NZ_BJYZ01000057.1"/>
</dbReference>
<dbReference type="Pfam" id="PF13649">
    <property type="entry name" value="Methyltransf_25"/>
    <property type="match status" value="1"/>
</dbReference>
<dbReference type="InterPro" id="IPR041698">
    <property type="entry name" value="Methyltransf_25"/>
</dbReference>
<organism evidence="2 3">
    <name type="scientific">Skermanella aerolata</name>
    <dbReference type="NCBI Taxonomy" id="393310"/>
    <lineage>
        <taxon>Bacteria</taxon>
        <taxon>Pseudomonadati</taxon>
        <taxon>Pseudomonadota</taxon>
        <taxon>Alphaproteobacteria</taxon>
        <taxon>Rhodospirillales</taxon>
        <taxon>Azospirillaceae</taxon>
        <taxon>Skermanella</taxon>
    </lineage>
</organism>
<gene>
    <name evidence="2" type="ORF">SAE02_71310</name>
</gene>
<comment type="caution">
    <text evidence="2">The sequence shown here is derived from an EMBL/GenBank/DDBJ whole genome shotgun (WGS) entry which is preliminary data.</text>
</comment>
<dbReference type="Proteomes" id="UP000321523">
    <property type="component" value="Unassembled WGS sequence"/>
</dbReference>
<accession>A0A512E2N2</accession>
<proteinExistence type="predicted"/>